<dbReference type="InterPro" id="IPR013747">
    <property type="entry name" value="ACP_syn_III_C"/>
</dbReference>
<organism evidence="5 6">
    <name type="scientific">Chitinophaga filiformis</name>
    <name type="common">Myxococcus filiformis</name>
    <name type="synonym">Flexibacter filiformis</name>
    <dbReference type="NCBI Taxonomy" id="104663"/>
    <lineage>
        <taxon>Bacteria</taxon>
        <taxon>Pseudomonadati</taxon>
        <taxon>Bacteroidota</taxon>
        <taxon>Chitinophagia</taxon>
        <taxon>Chitinophagales</taxon>
        <taxon>Chitinophagaceae</taxon>
        <taxon>Chitinophaga</taxon>
    </lineage>
</organism>
<evidence type="ECO:0000313" key="6">
    <source>
        <dbReference type="Proteomes" id="UP000830198"/>
    </source>
</evidence>
<evidence type="ECO:0000259" key="4">
    <source>
        <dbReference type="Pfam" id="PF08545"/>
    </source>
</evidence>
<dbReference type="Pfam" id="PF08545">
    <property type="entry name" value="ACP_syn_III"/>
    <property type="match status" value="1"/>
</dbReference>
<keyword evidence="6" id="KW-1185">Reference proteome</keyword>
<evidence type="ECO:0000313" key="5">
    <source>
        <dbReference type="EMBL" id="UPK70420.1"/>
    </source>
</evidence>
<dbReference type="EMBL" id="CP095855">
    <property type="protein sequence ID" value="UPK70420.1"/>
    <property type="molecule type" value="Genomic_DNA"/>
</dbReference>
<name>A0ABY4I3I1_CHIFI</name>
<evidence type="ECO:0000256" key="2">
    <source>
        <dbReference type="ARBA" id="ARBA00023315"/>
    </source>
</evidence>
<keyword evidence="1" id="KW-0808">Transferase</keyword>
<dbReference type="CDD" id="cd00830">
    <property type="entry name" value="KAS_III"/>
    <property type="match status" value="1"/>
</dbReference>
<evidence type="ECO:0000256" key="1">
    <source>
        <dbReference type="ARBA" id="ARBA00022679"/>
    </source>
</evidence>
<keyword evidence="2" id="KW-0012">Acyltransferase</keyword>
<sequence>MPDAFLIQTAYYLPEELLSNEKINAAHPEWSIDKIASKTGIENRYYASTNQTSGDLAAAAATRLFEKGAIGRDEIDFLILCTQSPDYFLPTTACILQDRLGLRKEIGAFDFNLGCSGFVYGLGIAKGLITSGQAKNVLLLTAETYSKFIHPDDKKNKTIFGDAAAATLISATPRPNMPAGKILDFAYKTDGSGAAHLIVKNGAFRNRQTGIAEDVYAEDEFLSNDDYLFMDGKQIFDFTAFNVPRLIKDCLGKNALEIGNIDVFIFHQANQYMLDTVRRMSKIPPEKFYLFMKDCGNTVSSTIPIALGNALEQQVVTPGKKVLLSGFGVGLSMGATVLEF</sequence>
<proteinExistence type="predicted"/>
<gene>
    <name evidence="5" type="ORF">MYF79_03815</name>
</gene>
<dbReference type="RefSeq" id="WP_247812635.1">
    <property type="nucleotide sequence ID" value="NZ_CP095855.1"/>
</dbReference>
<dbReference type="InterPro" id="IPR016039">
    <property type="entry name" value="Thiolase-like"/>
</dbReference>
<dbReference type="PANTHER" id="PTHR34069:SF2">
    <property type="entry name" value="BETA-KETOACYL-[ACYL-CARRIER-PROTEIN] SYNTHASE III"/>
    <property type="match status" value="1"/>
</dbReference>
<dbReference type="Gene3D" id="3.40.47.10">
    <property type="match status" value="1"/>
</dbReference>
<dbReference type="InterPro" id="IPR013751">
    <property type="entry name" value="ACP_syn_III_N"/>
</dbReference>
<dbReference type="Proteomes" id="UP000830198">
    <property type="component" value="Chromosome"/>
</dbReference>
<dbReference type="PANTHER" id="PTHR34069">
    <property type="entry name" value="3-OXOACYL-[ACYL-CARRIER-PROTEIN] SYNTHASE 3"/>
    <property type="match status" value="1"/>
</dbReference>
<dbReference type="NCBIfam" id="NF006829">
    <property type="entry name" value="PRK09352.1"/>
    <property type="match status" value="1"/>
</dbReference>
<feature type="domain" description="Beta-ketoacyl-[acyl-carrier-protein] synthase III N-terminal" evidence="4">
    <location>
        <begin position="109"/>
        <end position="191"/>
    </location>
</feature>
<reference evidence="5 6" key="1">
    <citation type="submission" date="2022-04" db="EMBL/GenBank/DDBJ databases">
        <title>The arsenic-methylating capacity of Chitinophaga filiformis YT5 during chitin decomposition.</title>
        <authorList>
            <person name="Chen G."/>
            <person name="Liang Y."/>
        </authorList>
    </citation>
    <scope>NUCLEOTIDE SEQUENCE [LARGE SCALE GENOMIC DNA]</scope>
    <source>
        <strain evidence="5 6">YT5</strain>
    </source>
</reference>
<accession>A0ABY4I3I1</accession>
<evidence type="ECO:0000259" key="3">
    <source>
        <dbReference type="Pfam" id="PF08541"/>
    </source>
</evidence>
<protein>
    <submittedName>
        <fullName evidence="5">Ketoacyl-ACP synthase III</fullName>
    </submittedName>
</protein>
<feature type="domain" description="Beta-ketoacyl-[acyl-carrier-protein] synthase III C-terminal" evidence="3">
    <location>
        <begin position="252"/>
        <end position="339"/>
    </location>
</feature>
<dbReference type="SUPFAM" id="SSF53901">
    <property type="entry name" value="Thiolase-like"/>
    <property type="match status" value="1"/>
</dbReference>
<dbReference type="Pfam" id="PF08541">
    <property type="entry name" value="ACP_syn_III_C"/>
    <property type="match status" value="1"/>
</dbReference>